<keyword evidence="6" id="KW-0539">Nucleus</keyword>
<name>A7TEP6_VANPO</name>
<dbReference type="Pfam" id="PF00665">
    <property type="entry name" value="rve"/>
    <property type="match status" value="1"/>
</dbReference>
<dbReference type="AlphaFoldDB" id="A7TEP6"/>
<dbReference type="Proteomes" id="UP000000267">
    <property type="component" value="Unassembled WGS sequence"/>
</dbReference>
<proteinExistence type="predicted"/>
<dbReference type="InterPro" id="IPR001584">
    <property type="entry name" value="Integrase_cat-core"/>
</dbReference>
<dbReference type="HOGENOM" id="CLU_1564074_0_0_1"/>
<dbReference type="Gene3D" id="3.30.420.10">
    <property type="entry name" value="Ribonuclease H-like superfamily/Ribonuclease H"/>
    <property type="match status" value="1"/>
</dbReference>
<comment type="subcellular location">
    <subcellularLocation>
        <location evidence="3">Cytoplasm</location>
    </subcellularLocation>
    <subcellularLocation>
        <location evidence="2">Nucleus</location>
    </subcellularLocation>
</comment>
<dbReference type="PANTHER" id="PTHR37984:SF5">
    <property type="entry name" value="PROTEIN NYNRIN-LIKE"/>
    <property type="match status" value="1"/>
</dbReference>
<keyword evidence="11" id="KW-1185">Reference proteome</keyword>
<dbReference type="STRING" id="436907.A7TEP6"/>
<evidence type="ECO:0000256" key="2">
    <source>
        <dbReference type="ARBA" id="ARBA00004123"/>
    </source>
</evidence>
<dbReference type="GO" id="GO:0003723">
    <property type="term" value="F:RNA binding"/>
    <property type="evidence" value="ECO:0007669"/>
    <property type="project" value="UniProtKB-KW"/>
</dbReference>
<dbReference type="InterPro" id="IPR050951">
    <property type="entry name" value="Retrovirus_Pol_polyprotein"/>
</dbReference>
<comment type="function">
    <text evidence="7">Reverse transcriptase/ribonuclease H (RT) is a multifunctional enzyme that catalyzes the conversion of the retro-elements RNA genome into dsDNA within the VLP. The enzyme displays a DNA polymerase activity that can copy either DNA or RNA templates, and a ribonuclease H (RNase H) activity that cleaves the RNA strand of RNA-DNA heteroduplexes during plus-strand synthesis and hydrolyzes RNA primers. The conversion leads to a linear dsDNA copy of the retrotransposon that includes long terminal repeats (LTRs) at both ends.</text>
</comment>
<evidence type="ECO:0000256" key="7">
    <source>
        <dbReference type="ARBA" id="ARBA00025590"/>
    </source>
</evidence>
<dbReference type="InterPro" id="IPR012337">
    <property type="entry name" value="RNaseH-like_sf"/>
</dbReference>
<dbReference type="GO" id="GO:0015074">
    <property type="term" value="P:DNA integration"/>
    <property type="evidence" value="ECO:0007669"/>
    <property type="project" value="InterPro"/>
</dbReference>
<evidence type="ECO:0000256" key="1">
    <source>
        <dbReference type="ARBA" id="ARBA00000077"/>
    </source>
</evidence>
<gene>
    <name evidence="10" type="ORF">Kpol_1036p101</name>
</gene>
<dbReference type="OrthoDB" id="4096693at2759"/>
<evidence type="ECO:0000256" key="8">
    <source>
        <dbReference type="ARBA" id="ARBA00025615"/>
    </source>
</evidence>
<dbReference type="eggNOG" id="KOG0017">
    <property type="taxonomic scope" value="Eukaryota"/>
</dbReference>
<feature type="domain" description="Integrase catalytic" evidence="9">
    <location>
        <begin position="1"/>
        <end position="157"/>
    </location>
</feature>
<dbReference type="PANTHER" id="PTHR37984">
    <property type="entry name" value="PROTEIN CBG26694"/>
    <property type="match status" value="1"/>
</dbReference>
<dbReference type="KEGG" id="vpo:Kpol_1036p101"/>
<evidence type="ECO:0000313" key="11">
    <source>
        <dbReference type="Proteomes" id="UP000000267"/>
    </source>
</evidence>
<dbReference type="GO" id="GO:0005634">
    <property type="term" value="C:nucleus"/>
    <property type="evidence" value="ECO:0007669"/>
    <property type="project" value="UniProtKB-SubCell"/>
</dbReference>
<keyword evidence="4" id="KW-0963">Cytoplasm</keyword>
<dbReference type="GO" id="GO:0005737">
    <property type="term" value="C:cytoplasm"/>
    <property type="evidence" value="ECO:0007669"/>
    <property type="project" value="UniProtKB-SubCell"/>
</dbReference>
<dbReference type="RefSeq" id="XP_001647211.1">
    <property type="nucleotide sequence ID" value="XM_001647161.1"/>
</dbReference>
<evidence type="ECO:0000313" key="10">
    <source>
        <dbReference type="EMBL" id="EDO19353.1"/>
    </source>
</evidence>
<protein>
    <submittedName>
        <fullName evidence="10">Tkp3 protein</fullName>
    </submittedName>
</protein>
<dbReference type="InterPro" id="IPR036397">
    <property type="entry name" value="RNaseH_sf"/>
</dbReference>
<organism evidence="11">
    <name type="scientific">Vanderwaltozyma polyspora (strain ATCC 22028 / DSM 70294 / BCRC 21397 / CBS 2163 / NBRC 10782 / NRRL Y-8283 / UCD 57-17)</name>
    <name type="common">Kluyveromyces polysporus</name>
    <dbReference type="NCBI Taxonomy" id="436907"/>
    <lineage>
        <taxon>Eukaryota</taxon>
        <taxon>Fungi</taxon>
        <taxon>Dikarya</taxon>
        <taxon>Ascomycota</taxon>
        <taxon>Saccharomycotina</taxon>
        <taxon>Saccharomycetes</taxon>
        <taxon>Saccharomycetales</taxon>
        <taxon>Saccharomycetaceae</taxon>
        <taxon>Vanderwaltozyma</taxon>
    </lineage>
</organism>
<dbReference type="EMBL" id="DS480380">
    <property type="protein sequence ID" value="EDO19353.1"/>
    <property type="molecule type" value="Genomic_DNA"/>
</dbReference>
<accession>A7TEP6</accession>
<reference evidence="10 11" key="1">
    <citation type="journal article" date="2007" name="Proc. Natl. Acad. Sci. U.S.A.">
        <title>Independent sorting-out of thousands of duplicated gene pairs in two yeast species descended from a whole-genome duplication.</title>
        <authorList>
            <person name="Scannell D.R."/>
            <person name="Frank A.C."/>
            <person name="Conant G.C."/>
            <person name="Byrne K.P."/>
            <person name="Woolfit M."/>
            <person name="Wolfe K.H."/>
        </authorList>
    </citation>
    <scope>NUCLEOTIDE SEQUENCE [LARGE SCALE GENOMIC DNA]</scope>
    <source>
        <strain evidence="11">ATCC 22028 / DSM 70294 / BCRC 21397 / CBS 2163 / NBRC 10782 / NRRL Y-8283 / UCD 57-17</strain>
    </source>
</reference>
<dbReference type="PROSITE" id="PS50994">
    <property type="entry name" value="INTEGRASE"/>
    <property type="match status" value="1"/>
</dbReference>
<dbReference type="GO" id="GO:0004523">
    <property type="term" value="F:RNA-DNA hybrid ribonuclease activity"/>
    <property type="evidence" value="ECO:0007669"/>
    <property type="project" value="UniProtKB-EC"/>
</dbReference>
<keyword evidence="5" id="KW-0694">RNA-binding</keyword>
<evidence type="ECO:0000256" key="4">
    <source>
        <dbReference type="ARBA" id="ARBA00022490"/>
    </source>
</evidence>
<evidence type="ECO:0000256" key="6">
    <source>
        <dbReference type="ARBA" id="ARBA00023242"/>
    </source>
</evidence>
<comment type="function">
    <text evidence="8">Integrase (IN) targets the VLP to the nucleus, where a subparticle preintegration complex (PIC) containing at least integrase and the newly synthesized dsDNA copy of the retrotransposon must transit the nuclear membrane. Once in the nucleus, integrase performs the integration of the dsDNA into the host genome.</text>
</comment>
<dbReference type="SUPFAM" id="SSF53098">
    <property type="entry name" value="Ribonuclease H-like"/>
    <property type="match status" value="1"/>
</dbReference>
<sequence length="171" mass="19930">MKITPALTRWHFDFAGPLKTWNHYQYLIIAVDYTSNLTITKPLFSPNSNAVTDIILQIYSMFGKPRAIITDNAQAFRSEIVEQEIKRLHLKYYQSSVYNPRGNSKAERTIKMIKTALTHLEPELINWPSNLYTETNIVNNTKMVYGYAPCKIAFAKTAHIYDKKYIWLPHK</sequence>
<comment type="catalytic activity">
    <reaction evidence="1">
        <text>Endonucleolytic cleavage to 5'-phosphomonoester.</text>
        <dbReference type="EC" id="3.1.26.4"/>
    </reaction>
</comment>
<dbReference type="InParanoid" id="A7TEP6"/>
<dbReference type="PhylomeDB" id="A7TEP6"/>
<dbReference type="GeneID" id="5547695"/>
<evidence type="ECO:0000256" key="5">
    <source>
        <dbReference type="ARBA" id="ARBA00022884"/>
    </source>
</evidence>
<evidence type="ECO:0000256" key="3">
    <source>
        <dbReference type="ARBA" id="ARBA00004496"/>
    </source>
</evidence>
<evidence type="ECO:0000259" key="9">
    <source>
        <dbReference type="PROSITE" id="PS50994"/>
    </source>
</evidence>